<gene>
    <name evidence="5" type="ordered locus">Despr_2466</name>
</gene>
<dbReference type="Gene3D" id="1.10.260.40">
    <property type="entry name" value="lambda repressor-like DNA-binding domains"/>
    <property type="match status" value="1"/>
</dbReference>
<dbReference type="CDD" id="cd00093">
    <property type="entry name" value="HTH_XRE"/>
    <property type="match status" value="1"/>
</dbReference>
<reference evidence="5 6" key="1">
    <citation type="journal article" date="2011" name="Stand. Genomic Sci.">
        <title>Complete genome sequence of Desulfobulbus propionicus type strain (1pr3).</title>
        <authorList>
            <person name="Pagani I."/>
            <person name="Lapidus A."/>
            <person name="Nolan M."/>
            <person name="Lucas S."/>
            <person name="Hammon N."/>
            <person name="Deshpande S."/>
            <person name="Cheng J.F."/>
            <person name="Chertkov O."/>
            <person name="Davenport K."/>
            <person name="Tapia R."/>
            <person name="Han C."/>
            <person name="Goodwin L."/>
            <person name="Pitluck S."/>
            <person name="Liolios K."/>
            <person name="Mavromatis K."/>
            <person name="Ivanova N."/>
            <person name="Mikhailova N."/>
            <person name="Pati A."/>
            <person name="Chen A."/>
            <person name="Palaniappan K."/>
            <person name="Land M."/>
            <person name="Hauser L."/>
            <person name="Chang Y.J."/>
            <person name="Jeffries C.D."/>
            <person name="Detter J.C."/>
            <person name="Brambilla E."/>
            <person name="Kannan K.P."/>
            <person name="Djao O.D."/>
            <person name="Rohde M."/>
            <person name="Pukall R."/>
            <person name="Spring S."/>
            <person name="Goker M."/>
            <person name="Sikorski J."/>
            <person name="Woyke T."/>
            <person name="Bristow J."/>
            <person name="Eisen J.A."/>
            <person name="Markowitz V."/>
            <person name="Hugenholtz P."/>
            <person name="Kyrpides N.C."/>
            <person name="Klenk H.P."/>
        </authorList>
    </citation>
    <scope>NUCLEOTIDE SEQUENCE [LARGE SCALE GENOMIC DNA]</scope>
    <source>
        <strain evidence="6">ATCC 33891 / DSM 2032 / 1pr3</strain>
    </source>
</reference>
<dbReference type="InterPro" id="IPR036286">
    <property type="entry name" value="LexA/Signal_pep-like_sf"/>
</dbReference>
<name>A0A7U3YNF5_DESPD</name>
<dbReference type="SUPFAM" id="SSF47413">
    <property type="entry name" value="lambda repressor-like DNA-binding domains"/>
    <property type="match status" value="1"/>
</dbReference>
<dbReference type="AlphaFoldDB" id="A0A7U3YNF5"/>
<dbReference type="InterPro" id="IPR001387">
    <property type="entry name" value="Cro/C1-type_HTH"/>
</dbReference>
<dbReference type="Pfam" id="PF00717">
    <property type="entry name" value="Peptidase_S24"/>
    <property type="match status" value="1"/>
</dbReference>
<keyword evidence="1" id="KW-0805">Transcription regulation</keyword>
<dbReference type="RefSeq" id="WP_015725130.1">
    <property type="nucleotide sequence ID" value="NC_014972.1"/>
</dbReference>
<dbReference type="CDD" id="cd06529">
    <property type="entry name" value="S24_LexA-like"/>
    <property type="match status" value="1"/>
</dbReference>
<dbReference type="Proteomes" id="UP000006365">
    <property type="component" value="Chromosome"/>
</dbReference>
<dbReference type="Gene3D" id="2.10.109.10">
    <property type="entry name" value="Umud Fragment, subunit A"/>
    <property type="match status" value="1"/>
</dbReference>
<evidence type="ECO:0000313" key="6">
    <source>
        <dbReference type="Proteomes" id="UP000006365"/>
    </source>
</evidence>
<keyword evidence="2" id="KW-0238">DNA-binding</keyword>
<keyword evidence="6" id="KW-1185">Reference proteome</keyword>
<dbReference type="SUPFAM" id="SSF51306">
    <property type="entry name" value="LexA/Signal peptidase"/>
    <property type="match status" value="1"/>
</dbReference>
<dbReference type="InterPro" id="IPR015927">
    <property type="entry name" value="Peptidase_S24_S26A/B/C"/>
</dbReference>
<protein>
    <submittedName>
        <fullName evidence="5">Phage repressor</fullName>
    </submittedName>
</protein>
<dbReference type="PANTHER" id="PTHR40661">
    <property type="match status" value="1"/>
</dbReference>
<feature type="domain" description="HTH cro/C1-type" evidence="4">
    <location>
        <begin position="14"/>
        <end position="59"/>
    </location>
</feature>
<dbReference type="PROSITE" id="PS50943">
    <property type="entry name" value="HTH_CROC1"/>
    <property type="match status" value="1"/>
</dbReference>
<dbReference type="KEGG" id="dpr:Despr_2466"/>
<dbReference type="SMART" id="SM00530">
    <property type="entry name" value="HTH_XRE"/>
    <property type="match status" value="1"/>
</dbReference>
<evidence type="ECO:0000256" key="2">
    <source>
        <dbReference type="ARBA" id="ARBA00023125"/>
    </source>
</evidence>
<dbReference type="Pfam" id="PF01381">
    <property type="entry name" value="HTH_3"/>
    <property type="match status" value="1"/>
</dbReference>
<sequence>MSLGNRIKSVRGTLSQKEFSDVCKVGISTLRRYESGVNPPDSDFLCAIVDNYNINPMWLLSGEGPMYRERNTDPHGASTNSTSAKIPQRPVYMDDSGQVVIPQWQNPDPEMFDYIPMAETQLSAGGGAFVISEEIEGYYAFRKSWLSRVASSTKNLVLMRVLGDSMSPTIQEDDTVMIDIGKRSIKEGMIYAIRFDSTVMIKRLAFRPGGRIMIISDNRHEYEPYEADMRELHIIGQIIFFCRTFATE</sequence>
<dbReference type="EMBL" id="CP002364">
    <property type="protein sequence ID" value="ADW18604.1"/>
    <property type="molecule type" value="Genomic_DNA"/>
</dbReference>
<organism evidence="5 6">
    <name type="scientific">Desulfobulbus propionicus (strain ATCC 33891 / DSM 2032 / VKM B-1956 / 1pr3)</name>
    <dbReference type="NCBI Taxonomy" id="577650"/>
    <lineage>
        <taxon>Bacteria</taxon>
        <taxon>Pseudomonadati</taxon>
        <taxon>Thermodesulfobacteriota</taxon>
        <taxon>Desulfobulbia</taxon>
        <taxon>Desulfobulbales</taxon>
        <taxon>Desulfobulbaceae</taxon>
        <taxon>Desulfobulbus</taxon>
    </lineage>
</organism>
<keyword evidence="3" id="KW-0804">Transcription</keyword>
<dbReference type="PANTHER" id="PTHR40661:SF3">
    <property type="entry name" value="FELS-1 PROPHAGE TRANSCRIPTIONAL REGULATOR"/>
    <property type="match status" value="1"/>
</dbReference>
<evidence type="ECO:0000256" key="3">
    <source>
        <dbReference type="ARBA" id="ARBA00023163"/>
    </source>
</evidence>
<evidence type="ECO:0000256" key="1">
    <source>
        <dbReference type="ARBA" id="ARBA00023015"/>
    </source>
</evidence>
<proteinExistence type="predicted"/>
<dbReference type="GO" id="GO:0003677">
    <property type="term" value="F:DNA binding"/>
    <property type="evidence" value="ECO:0007669"/>
    <property type="project" value="UniProtKB-KW"/>
</dbReference>
<evidence type="ECO:0000313" key="5">
    <source>
        <dbReference type="EMBL" id="ADW18604.1"/>
    </source>
</evidence>
<dbReference type="InterPro" id="IPR010982">
    <property type="entry name" value="Lambda_DNA-bd_dom_sf"/>
</dbReference>
<dbReference type="InterPro" id="IPR039418">
    <property type="entry name" value="LexA-like"/>
</dbReference>
<evidence type="ECO:0000259" key="4">
    <source>
        <dbReference type="PROSITE" id="PS50943"/>
    </source>
</evidence>
<accession>A0A7U3YNF5</accession>